<dbReference type="EMBL" id="WBSL01000008">
    <property type="protein sequence ID" value="MPY67708.1"/>
    <property type="molecule type" value="Genomic_DNA"/>
</dbReference>
<evidence type="ECO:0000313" key="3">
    <source>
        <dbReference type="Proteomes" id="UP000484842"/>
    </source>
</evidence>
<comment type="caution">
    <text evidence="2">The sequence shown here is derived from an EMBL/GenBank/DDBJ whole genome shotgun (WGS) entry which is preliminary data.</text>
</comment>
<dbReference type="InterPro" id="IPR038727">
    <property type="entry name" value="NadR/Ttd14_AAA_dom"/>
</dbReference>
<dbReference type="RefSeq" id="WP_152872043.1">
    <property type="nucleotide sequence ID" value="NZ_WBSL01000008.1"/>
</dbReference>
<dbReference type="SUPFAM" id="SSF52540">
    <property type="entry name" value="P-loop containing nucleoside triphosphate hydrolases"/>
    <property type="match status" value="1"/>
</dbReference>
<organism evidence="2 3">
    <name type="scientific">Deinococcus terrestris</name>
    <dbReference type="NCBI Taxonomy" id="2651870"/>
    <lineage>
        <taxon>Bacteria</taxon>
        <taxon>Thermotogati</taxon>
        <taxon>Deinococcota</taxon>
        <taxon>Deinococci</taxon>
        <taxon>Deinococcales</taxon>
        <taxon>Deinococcaceae</taxon>
        <taxon>Deinococcus</taxon>
    </lineage>
</organism>
<feature type="domain" description="NadR/Ttd14 AAA" evidence="1">
    <location>
        <begin position="157"/>
        <end position="315"/>
    </location>
</feature>
<dbReference type="Gene3D" id="3.40.50.620">
    <property type="entry name" value="HUPs"/>
    <property type="match status" value="1"/>
</dbReference>
<name>A0A7X1TSC9_9DEIO</name>
<accession>A0A7X1TSC9</accession>
<gene>
    <name evidence="2" type="ORF">F8S09_13620</name>
</gene>
<keyword evidence="3" id="KW-1185">Reference proteome</keyword>
<dbReference type="Proteomes" id="UP000484842">
    <property type="component" value="Unassembled WGS sequence"/>
</dbReference>
<dbReference type="Gene3D" id="3.40.50.300">
    <property type="entry name" value="P-loop containing nucleotide triphosphate hydrolases"/>
    <property type="match status" value="1"/>
</dbReference>
<dbReference type="SUPFAM" id="SSF52374">
    <property type="entry name" value="Nucleotidylyl transferase"/>
    <property type="match status" value="1"/>
</dbReference>
<evidence type="ECO:0000313" key="2">
    <source>
        <dbReference type="EMBL" id="MPY67708.1"/>
    </source>
</evidence>
<dbReference type="AlphaFoldDB" id="A0A7X1TSC9"/>
<dbReference type="PANTHER" id="PTHR37512">
    <property type="entry name" value="TRIFUNCTIONAL NAD BIOSYNTHESIS/REGULATOR PROTEIN NADR"/>
    <property type="match status" value="1"/>
</dbReference>
<dbReference type="InterPro" id="IPR052735">
    <property type="entry name" value="NAD_biosynth-regulator"/>
</dbReference>
<reference evidence="2 3" key="1">
    <citation type="submission" date="2019-10" db="EMBL/GenBank/DDBJ databases">
        <title>Deinococcus sp. isolated from soil.</title>
        <authorList>
            <person name="Li Y."/>
            <person name="Wang J."/>
        </authorList>
    </citation>
    <scope>NUCLEOTIDE SEQUENCE [LARGE SCALE GENOMIC DNA]</scope>
    <source>
        <strain evidence="2 3">SDU3-2</strain>
    </source>
</reference>
<dbReference type="Pfam" id="PF13521">
    <property type="entry name" value="AAA_28"/>
    <property type="match status" value="1"/>
</dbReference>
<proteinExistence type="predicted"/>
<protein>
    <submittedName>
        <fullName evidence="2">AAA family ATPase</fullName>
    </submittedName>
</protein>
<sequence length="337" mass="36867">MPDVQHGLVIGKFAPLHRGHQLLIETALSRCASVTVWCYSAPDFPEMPTEQRTGWIRALYPTVRVIAGAPGCPPNDAPDAVHQAYVQSVVQTWPRPVDGIFSSETYGEPLADRLGARHHLVDLHRAAVPVSGTRVREDVHAHRAFLHPLVYAHFVQKVAVLGAESTGKTTLAEALARRYGTGWVHEYGAEVFLERGGQLTTPDFTAIARGHRAREDQAVLGGGPHRFLFSDTNAMTTAMFAFMMTRAAEPELLKLAAECRTRYAHVVVCDDGLPFDSSHWRASENVRAIHQGLILHDLAVRGIPHTLVRGSVAQRVEQVCAVLDAPLPVSLSSPRSA</sequence>
<evidence type="ECO:0000259" key="1">
    <source>
        <dbReference type="Pfam" id="PF13521"/>
    </source>
</evidence>
<dbReference type="InterPro" id="IPR027417">
    <property type="entry name" value="P-loop_NTPase"/>
</dbReference>
<dbReference type="PANTHER" id="PTHR37512:SF1">
    <property type="entry name" value="NADR_TTD14 AAA DOMAIN-CONTAINING PROTEIN"/>
    <property type="match status" value="1"/>
</dbReference>
<dbReference type="InterPro" id="IPR014729">
    <property type="entry name" value="Rossmann-like_a/b/a_fold"/>
</dbReference>